<dbReference type="InterPro" id="IPR050469">
    <property type="entry name" value="Diguanylate_Cyclase"/>
</dbReference>
<feature type="transmembrane region" description="Helical" evidence="1">
    <location>
        <begin position="152"/>
        <end position="173"/>
    </location>
</feature>
<feature type="transmembrane region" description="Helical" evidence="1">
    <location>
        <begin position="80"/>
        <end position="98"/>
    </location>
</feature>
<evidence type="ECO:0000256" key="1">
    <source>
        <dbReference type="SAM" id="Phobius"/>
    </source>
</evidence>
<feature type="transmembrane region" description="Helical" evidence="1">
    <location>
        <begin position="127"/>
        <end position="146"/>
    </location>
</feature>
<gene>
    <name evidence="3" type="ORF">LX12_001786</name>
</gene>
<dbReference type="Gene3D" id="3.30.70.270">
    <property type="match status" value="1"/>
</dbReference>
<feature type="domain" description="GGDEF" evidence="2">
    <location>
        <begin position="218"/>
        <end position="357"/>
    </location>
</feature>
<keyword evidence="1" id="KW-0812">Transmembrane</keyword>
<evidence type="ECO:0000313" key="3">
    <source>
        <dbReference type="EMBL" id="MCP2160599.1"/>
    </source>
</evidence>
<organism evidence="3 4">
    <name type="scientific">Williamsia serinedens</name>
    <dbReference type="NCBI Taxonomy" id="391736"/>
    <lineage>
        <taxon>Bacteria</taxon>
        <taxon>Bacillati</taxon>
        <taxon>Actinomycetota</taxon>
        <taxon>Actinomycetes</taxon>
        <taxon>Mycobacteriales</taxon>
        <taxon>Nocardiaceae</taxon>
        <taxon>Williamsia</taxon>
    </lineage>
</organism>
<dbReference type="InterPro" id="IPR043128">
    <property type="entry name" value="Rev_trsase/Diguanyl_cyclase"/>
</dbReference>
<dbReference type="PANTHER" id="PTHR45138">
    <property type="entry name" value="REGULATORY COMPONENTS OF SENSORY TRANSDUCTION SYSTEM"/>
    <property type="match status" value="1"/>
</dbReference>
<sequence length="383" mass="40640">MGRTDRVMNDWVLARVKRFDQRSLAVLASTAGAVVLPIFPVVFPSMVKQGLMVWLLVIWAYSAFSMVVTVVAGHLTDRQFVVLGAGGMLGVAGSAFVLADPGTSHAVLVLLAAIPALAAMHSRPSIVVGFVVIALVLAVAVSAAVAPSWPEFAVATGSTAMAVTIPTVLVAALRRSLMNLVARLEAIGDTDPLTGVLNRRGVEAHLHVLLDGAALGDRGLGAAIVDIDFFKTVNDRFGHSTGDRVLVDVAEAVRAAAPDDSVVARVGGEEFLLLALVEDERDISRTAESIRERVARDTDVTVSVGAVYADVRAMAMDGLSTSECPSRDLIDRLSHSADRHLYAAKQGGRDRVGSGSLGTIEWRPGQISRSRHRAWRSEQTRVA</sequence>
<keyword evidence="4" id="KW-1185">Reference proteome</keyword>
<accession>A0ABT1H0U9</accession>
<keyword evidence="1" id="KW-1133">Transmembrane helix</keyword>
<comment type="caution">
    <text evidence="3">The sequence shown here is derived from an EMBL/GenBank/DDBJ whole genome shotgun (WGS) entry which is preliminary data.</text>
</comment>
<feature type="transmembrane region" description="Helical" evidence="1">
    <location>
        <begin position="104"/>
        <end position="120"/>
    </location>
</feature>
<feature type="transmembrane region" description="Helical" evidence="1">
    <location>
        <begin position="51"/>
        <end position="73"/>
    </location>
</feature>
<dbReference type="Pfam" id="PF00990">
    <property type="entry name" value="GGDEF"/>
    <property type="match status" value="1"/>
</dbReference>
<proteinExistence type="predicted"/>
<dbReference type="PANTHER" id="PTHR45138:SF9">
    <property type="entry name" value="DIGUANYLATE CYCLASE DGCM-RELATED"/>
    <property type="match status" value="1"/>
</dbReference>
<dbReference type="InterPro" id="IPR029787">
    <property type="entry name" value="Nucleotide_cyclase"/>
</dbReference>
<dbReference type="EMBL" id="JAMTCG010000003">
    <property type="protein sequence ID" value="MCP2160599.1"/>
    <property type="molecule type" value="Genomic_DNA"/>
</dbReference>
<reference evidence="3 4" key="1">
    <citation type="submission" date="2022-06" db="EMBL/GenBank/DDBJ databases">
        <title>Genomic Encyclopedia of Archaeal and Bacterial Type Strains, Phase II (KMG-II): from individual species to whole genera.</title>
        <authorList>
            <person name="Goeker M."/>
        </authorList>
    </citation>
    <scope>NUCLEOTIDE SEQUENCE [LARGE SCALE GENOMIC DNA]</scope>
    <source>
        <strain evidence="3 4">DSM 45037</strain>
    </source>
</reference>
<name>A0ABT1H0U9_9NOCA</name>
<evidence type="ECO:0000313" key="4">
    <source>
        <dbReference type="Proteomes" id="UP001205740"/>
    </source>
</evidence>
<dbReference type="NCBIfam" id="TIGR00254">
    <property type="entry name" value="GGDEF"/>
    <property type="match status" value="1"/>
</dbReference>
<dbReference type="InterPro" id="IPR000160">
    <property type="entry name" value="GGDEF_dom"/>
</dbReference>
<dbReference type="Proteomes" id="UP001205740">
    <property type="component" value="Unassembled WGS sequence"/>
</dbReference>
<evidence type="ECO:0000259" key="2">
    <source>
        <dbReference type="PROSITE" id="PS50887"/>
    </source>
</evidence>
<dbReference type="SUPFAM" id="SSF55073">
    <property type="entry name" value="Nucleotide cyclase"/>
    <property type="match status" value="1"/>
</dbReference>
<feature type="transmembrane region" description="Helical" evidence="1">
    <location>
        <begin position="24"/>
        <end position="45"/>
    </location>
</feature>
<dbReference type="SMART" id="SM00267">
    <property type="entry name" value="GGDEF"/>
    <property type="match status" value="1"/>
</dbReference>
<dbReference type="CDD" id="cd01949">
    <property type="entry name" value="GGDEF"/>
    <property type="match status" value="1"/>
</dbReference>
<protein>
    <submittedName>
        <fullName evidence="3">Diguanylate cyclase (GGDEF) domain-containing protein</fullName>
    </submittedName>
</protein>
<dbReference type="PROSITE" id="PS50887">
    <property type="entry name" value="GGDEF"/>
    <property type="match status" value="1"/>
</dbReference>
<keyword evidence="1" id="KW-0472">Membrane</keyword>